<dbReference type="Gene3D" id="3.40.50.720">
    <property type="entry name" value="NAD(P)-binding Rossmann-like Domain"/>
    <property type="match status" value="1"/>
</dbReference>
<dbReference type="SUPFAM" id="SSF51735">
    <property type="entry name" value="NAD(P)-binding Rossmann-fold domains"/>
    <property type="match status" value="1"/>
</dbReference>
<reference evidence="4 5" key="1">
    <citation type="journal article" date="2014" name="Genome Announc.">
        <title>Genome sequence of the basidiomycetous fungus Pseudozyma aphidis DSM70725, an efficient producer of biosurfactant mannosylerythritol lipids.</title>
        <authorList>
            <person name="Lorenz S."/>
            <person name="Guenther M."/>
            <person name="Grumaz C."/>
            <person name="Rupp S."/>
            <person name="Zibek S."/>
            <person name="Sohn K."/>
        </authorList>
    </citation>
    <scope>NUCLEOTIDE SEQUENCE [LARGE SCALE GENOMIC DNA]</scope>
    <source>
        <strain evidence="5">ATCC 32657 / CBS 517.83 / DSM 70725 / JCM 10318 / NBRC 10182 / NRRL Y-7954 / St-0401</strain>
    </source>
</reference>
<dbReference type="PANTHER" id="PTHR24320:SF152">
    <property type="entry name" value="SHORT-CHAIN DEHYDROGENASE_REDUCTASE FAMILY PROTEIN"/>
    <property type="match status" value="1"/>
</dbReference>
<evidence type="ECO:0000256" key="2">
    <source>
        <dbReference type="ARBA" id="ARBA00023002"/>
    </source>
</evidence>
<evidence type="ECO:0000313" key="5">
    <source>
        <dbReference type="Proteomes" id="UP000019462"/>
    </source>
</evidence>
<sequence length="550" mass="59273">MLRHGGEREGGGGGGGGVEGMAKLQGPNPIHVQSAASRRSGVRKSEYGREDQHFLGRSFERPLALLPPFTLSNIAMPVHLLASAVSSAVPTEYWASIAASLVAISFLKTWSRGVKLLDPPPPPTPSPSNTNPAPAPPSLDAHLNDMHGRVVLVASGAFTPLGVVTISALAHRGAQIIALTPDISSPDVVQLVHLIRDSTQSELVYAEQCDIASLESISAFAALWNAGDKKQQHGIRRLDSLIFLPPSREEVRTLQATGVGRAQAIYQLHVLARFHLVNSLLSSLLLLPPEREVRIVSVVSPFYAAGANHFDVLATSTASPSKAKATPTVKTLAEGSYSALVGAASLRWYALSIELQRRLDLLAEADPRPRTKLAGIDLSSARPTAATPHTHSNIAVLNVCPGFERNADIIDTFLPAPSPSSFPPLYFARVALRMVLVLVVWPVVWLLAKSAATAANSVVWATARKLDAQARTHPILNNATPATAKFGLYQPLVPAELYREARIVRPTLPPRLDPSSKDARHNWAQLWQHEEHILEQRVKAKGGKIKRPQV</sequence>
<name>W3VF02_MOEAP</name>
<dbReference type="HOGENOM" id="CLU_026933_0_0_1"/>
<comment type="caution">
    <text evidence="4">The sequence shown here is derived from an EMBL/GenBank/DDBJ whole genome shotgun (WGS) entry which is preliminary data.</text>
</comment>
<organism evidence="4 5">
    <name type="scientific">Moesziomyces aphidis</name>
    <name type="common">Pseudozyma aphidis</name>
    <dbReference type="NCBI Taxonomy" id="84754"/>
    <lineage>
        <taxon>Eukaryota</taxon>
        <taxon>Fungi</taxon>
        <taxon>Dikarya</taxon>
        <taxon>Basidiomycota</taxon>
        <taxon>Ustilaginomycotina</taxon>
        <taxon>Ustilaginomycetes</taxon>
        <taxon>Ustilaginales</taxon>
        <taxon>Ustilaginaceae</taxon>
        <taxon>Moesziomyces</taxon>
    </lineage>
</organism>
<keyword evidence="2" id="KW-0560">Oxidoreductase</keyword>
<evidence type="ECO:0008006" key="6">
    <source>
        <dbReference type="Google" id="ProtNLM"/>
    </source>
</evidence>
<protein>
    <recommendedName>
        <fullName evidence="6">Ketoreductase (KR) domain-containing protein</fullName>
    </recommendedName>
</protein>
<evidence type="ECO:0000256" key="3">
    <source>
        <dbReference type="SAM" id="MobiDB-lite"/>
    </source>
</evidence>
<accession>W3VF02</accession>
<evidence type="ECO:0000313" key="4">
    <source>
        <dbReference type="EMBL" id="ETS60110.1"/>
    </source>
</evidence>
<dbReference type="OrthoDB" id="191979at2759"/>
<feature type="region of interest" description="Disordered" evidence="3">
    <location>
        <begin position="1"/>
        <end position="49"/>
    </location>
</feature>
<dbReference type="InterPro" id="IPR036291">
    <property type="entry name" value="NAD(P)-bd_dom_sf"/>
</dbReference>
<comment type="similarity">
    <text evidence="1">Belongs to the short-chain dehydrogenases/reductases (SDR) family.</text>
</comment>
<gene>
    <name evidence="4" type="ORF">PaG_06108</name>
</gene>
<dbReference type="EMBL" id="AWNI01000039">
    <property type="protein sequence ID" value="ETS60110.1"/>
    <property type="molecule type" value="Genomic_DNA"/>
</dbReference>
<feature type="compositionally biased region" description="Basic and acidic residues" evidence="3">
    <location>
        <begin position="1"/>
        <end position="10"/>
    </location>
</feature>
<feature type="region of interest" description="Disordered" evidence="3">
    <location>
        <begin position="117"/>
        <end position="139"/>
    </location>
</feature>
<dbReference type="PANTHER" id="PTHR24320">
    <property type="entry name" value="RETINOL DEHYDROGENASE"/>
    <property type="match status" value="1"/>
</dbReference>
<dbReference type="Proteomes" id="UP000019462">
    <property type="component" value="Unassembled WGS sequence"/>
</dbReference>
<dbReference type="GO" id="GO:0016491">
    <property type="term" value="F:oxidoreductase activity"/>
    <property type="evidence" value="ECO:0007669"/>
    <property type="project" value="UniProtKB-KW"/>
</dbReference>
<evidence type="ECO:0000256" key="1">
    <source>
        <dbReference type="ARBA" id="ARBA00006484"/>
    </source>
</evidence>
<dbReference type="AlphaFoldDB" id="W3VF02"/>
<keyword evidence="5" id="KW-1185">Reference proteome</keyword>
<proteinExistence type="inferred from homology"/>